<gene>
    <name evidence="4" type="ORF">QQA45_03825</name>
</gene>
<evidence type="ECO:0000313" key="5">
    <source>
        <dbReference type="Proteomes" id="UP001225134"/>
    </source>
</evidence>
<evidence type="ECO:0000313" key="4">
    <source>
        <dbReference type="EMBL" id="MDK9580642.1"/>
    </source>
</evidence>
<reference evidence="4 5" key="1">
    <citation type="submission" date="2023-06" db="EMBL/GenBank/DDBJ databases">
        <title>Antibody response to the Sneathia vaginalis cytopathogenic toxin A during pregnancy.</title>
        <authorList>
            <person name="Mccoy Z.T."/>
            <person name="Serrano M.G."/>
            <person name="Spaine K."/>
            <person name="Edwards D.J."/>
            <person name="Buck G.A."/>
            <person name="Jefferson K."/>
        </authorList>
    </citation>
    <scope>NUCLEOTIDE SEQUENCE [LARGE SCALE GENOMIC DNA]</scope>
    <source>
        <strain evidence="4 5">CCUG 42621</strain>
    </source>
</reference>
<protein>
    <submittedName>
        <fullName evidence="4">KH domain-containing protein</fullName>
    </submittedName>
</protein>
<dbReference type="Pfam" id="PF13083">
    <property type="entry name" value="KH_KhpA-B"/>
    <property type="match status" value="1"/>
</dbReference>
<name>A0ABT7HJE2_9FUSO</name>
<dbReference type="Gene3D" id="3.30.300.20">
    <property type="match status" value="1"/>
</dbReference>
<dbReference type="InterPro" id="IPR009019">
    <property type="entry name" value="KH_sf_prok-type"/>
</dbReference>
<keyword evidence="1" id="KW-0963">Cytoplasm</keyword>
<dbReference type="PANTHER" id="PTHR34654">
    <property type="entry name" value="UPF0109 PROTEIN SCO5592"/>
    <property type="match status" value="1"/>
</dbReference>
<evidence type="ECO:0000256" key="1">
    <source>
        <dbReference type="ARBA" id="ARBA00022490"/>
    </source>
</evidence>
<comment type="caution">
    <text evidence="4">The sequence shown here is derived from an EMBL/GenBank/DDBJ whole genome shotgun (WGS) entry which is preliminary data.</text>
</comment>
<accession>A0ABT7HJE2</accession>
<dbReference type="InterPro" id="IPR020627">
    <property type="entry name" value="KhpA"/>
</dbReference>
<sequence>MNKYLNIVSFWVDELVNDKEKYNITSEENGKNITIFVDVEEDCIGKVIGKNGNIITSIRNLINSISKIDKKNIKIIVKGI</sequence>
<dbReference type="PROSITE" id="PS50084">
    <property type="entry name" value="KH_TYPE_1"/>
    <property type="match status" value="1"/>
</dbReference>
<dbReference type="RefSeq" id="WP_066729914.1">
    <property type="nucleotide sequence ID" value="NZ_CAUPPJ010000010.1"/>
</dbReference>
<dbReference type="PANTHER" id="PTHR34654:SF1">
    <property type="entry name" value="RNA-BINDING PROTEIN KHPA"/>
    <property type="match status" value="1"/>
</dbReference>
<dbReference type="InterPro" id="IPR015946">
    <property type="entry name" value="KH_dom-like_a/b"/>
</dbReference>
<proteinExistence type="predicted"/>
<keyword evidence="5" id="KW-1185">Reference proteome</keyword>
<evidence type="ECO:0000256" key="3">
    <source>
        <dbReference type="PROSITE-ProRule" id="PRU00117"/>
    </source>
</evidence>
<evidence type="ECO:0000256" key="2">
    <source>
        <dbReference type="ARBA" id="ARBA00022884"/>
    </source>
</evidence>
<dbReference type="SUPFAM" id="SSF54814">
    <property type="entry name" value="Prokaryotic type KH domain (KH-domain type II)"/>
    <property type="match status" value="1"/>
</dbReference>
<keyword evidence="2 3" id="KW-0694">RNA-binding</keyword>
<organism evidence="4 5">
    <name type="scientific">Sneathia sanguinegens</name>
    <dbReference type="NCBI Taxonomy" id="40543"/>
    <lineage>
        <taxon>Bacteria</taxon>
        <taxon>Fusobacteriati</taxon>
        <taxon>Fusobacteriota</taxon>
        <taxon>Fusobacteriia</taxon>
        <taxon>Fusobacteriales</taxon>
        <taxon>Leptotrichiaceae</taxon>
        <taxon>Sneathia</taxon>
    </lineage>
</organism>
<dbReference type="Proteomes" id="UP001225134">
    <property type="component" value="Unassembled WGS sequence"/>
</dbReference>
<dbReference type="EMBL" id="JASSPP010000005">
    <property type="protein sequence ID" value="MDK9580642.1"/>
    <property type="molecule type" value="Genomic_DNA"/>
</dbReference>